<reference evidence="2 4" key="1">
    <citation type="journal article" date="2014" name="ISME J.">
        <title>Trehalose/2-sulfotrehalose biosynthesis and glycine-betaine uptake are widely spread mechanisms for osmoadaptation in the Halobacteriales.</title>
        <authorList>
            <person name="Youssef N.H."/>
            <person name="Savage-Ashlock K.N."/>
            <person name="McCully A.L."/>
            <person name="Luedtke B."/>
            <person name="Shaw E.I."/>
            <person name="Hoff W.D."/>
            <person name="Elshahed M.S."/>
        </authorList>
    </citation>
    <scope>NUCLEOTIDE SEQUENCE [LARGE SCALE GENOMIC DNA]</scope>
    <source>
        <strain evidence="2 4">DX253</strain>
    </source>
</reference>
<keyword evidence="5" id="KW-1185">Reference proteome</keyword>
<gene>
    <name evidence="3" type="ORF">SAMN05444342_3433</name>
    <name evidence="2" type="ORF">ZOD2009_13241</name>
</gene>
<dbReference type="OrthoDB" id="51558at2157"/>
<dbReference type="eggNOG" id="arCOG04755">
    <property type="taxonomic scope" value="Archaea"/>
</dbReference>
<dbReference type="Proteomes" id="UP000003751">
    <property type="component" value="Unassembled WGS sequence"/>
</dbReference>
<dbReference type="InterPro" id="IPR007462">
    <property type="entry name" value="COV1-like"/>
</dbReference>
<sequence>MNSTDDLSVVGKLRETTLTGVTVVVPLLITLYVVVVLLKFVRNMLLPLLSFVPVDSVLVLGGIATGVVFLLVLLVGFVAHSPFGERAIDNFDYAISQIPGFGTIYRSFRRMGDAMIESDEDHFRDVKLLEFPTDDTYTFAFVTAETPEEVTNAVGETDMTTVFLPMAPNPVMGGFVVNVPSDDLVDIDVPLEVAFRAIVTSGVGLDEMDSDTGGLSEDQLRRLTGQDALRYQN</sequence>
<dbReference type="RefSeq" id="WP_007980552.1">
    <property type="nucleotide sequence ID" value="NZ_AEMG01000013.1"/>
</dbReference>
<keyword evidence="1" id="KW-0812">Transmembrane</keyword>
<name>E7QV12_HALPU</name>
<dbReference type="Pfam" id="PF04367">
    <property type="entry name" value="DUF502"/>
    <property type="match status" value="1"/>
</dbReference>
<reference evidence="3" key="3">
    <citation type="submission" date="2016-11" db="EMBL/GenBank/DDBJ databases">
        <authorList>
            <person name="Jaros S."/>
            <person name="Januszkiewicz K."/>
            <person name="Wedrychowicz H."/>
        </authorList>
    </citation>
    <scope>NUCLEOTIDE SEQUENCE [LARGE SCALE GENOMIC DNA]</scope>
    <source>
        <strain evidence="3">DX253</strain>
    </source>
</reference>
<evidence type="ECO:0000313" key="3">
    <source>
        <dbReference type="EMBL" id="SHL25525.1"/>
    </source>
</evidence>
<evidence type="ECO:0000313" key="5">
    <source>
        <dbReference type="Proteomes" id="UP000184203"/>
    </source>
</evidence>
<protein>
    <submittedName>
        <fullName evidence="3">Uncharacterized membrane protein</fullName>
    </submittedName>
</protein>
<dbReference type="PANTHER" id="PTHR31876:SF26">
    <property type="entry name" value="PROTEIN LIKE COV 2"/>
    <property type="match status" value="1"/>
</dbReference>
<feature type="transmembrane region" description="Helical" evidence="1">
    <location>
        <begin position="18"/>
        <end position="38"/>
    </location>
</feature>
<dbReference type="EMBL" id="FRAN01000005">
    <property type="protein sequence ID" value="SHL25525.1"/>
    <property type="molecule type" value="Genomic_DNA"/>
</dbReference>
<dbReference type="PANTHER" id="PTHR31876">
    <property type="entry name" value="COV-LIKE PROTEIN 1"/>
    <property type="match status" value="1"/>
</dbReference>
<dbReference type="PATRIC" id="fig|797209.4.peg.2606"/>
<dbReference type="AlphaFoldDB" id="E7QV12"/>
<dbReference type="Proteomes" id="UP000184203">
    <property type="component" value="Unassembled WGS sequence"/>
</dbReference>
<proteinExistence type="predicted"/>
<evidence type="ECO:0000313" key="2">
    <source>
        <dbReference type="EMBL" id="EFW91530.1"/>
    </source>
</evidence>
<evidence type="ECO:0000313" key="4">
    <source>
        <dbReference type="Proteomes" id="UP000003751"/>
    </source>
</evidence>
<keyword evidence="1" id="KW-1133">Transmembrane helix</keyword>
<organism evidence="2 4">
    <name type="scientific">Haladaptatus paucihalophilus DX253</name>
    <dbReference type="NCBI Taxonomy" id="797209"/>
    <lineage>
        <taxon>Archaea</taxon>
        <taxon>Methanobacteriati</taxon>
        <taxon>Methanobacteriota</taxon>
        <taxon>Stenosarchaea group</taxon>
        <taxon>Halobacteria</taxon>
        <taxon>Halobacteriales</taxon>
        <taxon>Haladaptataceae</taxon>
        <taxon>Haladaptatus</taxon>
    </lineage>
</organism>
<dbReference type="EMBL" id="AEMG01000013">
    <property type="protein sequence ID" value="EFW91530.1"/>
    <property type="molecule type" value="Genomic_DNA"/>
</dbReference>
<reference evidence="5" key="2">
    <citation type="submission" date="2016-11" db="EMBL/GenBank/DDBJ databases">
        <authorList>
            <person name="Varghese N."/>
            <person name="Submissions S."/>
        </authorList>
    </citation>
    <scope>NUCLEOTIDE SEQUENCE [LARGE SCALE GENOMIC DNA]</scope>
    <source>
        <strain evidence="5">DX253</strain>
    </source>
</reference>
<accession>E7QV12</accession>
<keyword evidence="1" id="KW-0472">Membrane</keyword>
<evidence type="ECO:0000256" key="1">
    <source>
        <dbReference type="SAM" id="Phobius"/>
    </source>
</evidence>
<feature type="transmembrane region" description="Helical" evidence="1">
    <location>
        <begin position="58"/>
        <end position="79"/>
    </location>
</feature>